<keyword evidence="5" id="KW-1185">Reference proteome</keyword>
<organism evidence="4 5">
    <name type="scientific">Pinctada imbricata</name>
    <name type="common">Atlantic pearl-oyster</name>
    <name type="synonym">Pinctada martensii</name>
    <dbReference type="NCBI Taxonomy" id="66713"/>
    <lineage>
        <taxon>Eukaryota</taxon>
        <taxon>Metazoa</taxon>
        <taxon>Spiralia</taxon>
        <taxon>Lophotrochozoa</taxon>
        <taxon>Mollusca</taxon>
        <taxon>Bivalvia</taxon>
        <taxon>Autobranchia</taxon>
        <taxon>Pteriomorphia</taxon>
        <taxon>Pterioida</taxon>
        <taxon>Pterioidea</taxon>
        <taxon>Pteriidae</taxon>
        <taxon>Pinctada</taxon>
    </lineage>
</organism>
<protein>
    <recommendedName>
        <fullName evidence="3">B box-type domain-containing protein</fullName>
    </recommendedName>
</protein>
<dbReference type="Gene3D" id="3.30.160.60">
    <property type="entry name" value="Classic Zinc Finger"/>
    <property type="match status" value="1"/>
</dbReference>
<dbReference type="SMART" id="SM00336">
    <property type="entry name" value="BBOX"/>
    <property type="match status" value="2"/>
</dbReference>
<evidence type="ECO:0000259" key="3">
    <source>
        <dbReference type="PROSITE" id="PS50119"/>
    </source>
</evidence>
<dbReference type="Gene3D" id="2.120.10.30">
    <property type="entry name" value="TolB, C-terminal domain"/>
    <property type="match status" value="1"/>
</dbReference>
<dbReference type="Proteomes" id="UP001186944">
    <property type="component" value="Unassembled WGS sequence"/>
</dbReference>
<dbReference type="CDD" id="cd19757">
    <property type="entry name" value="Bbox1"/>
    <property type="match status" value="1"/>
</dbReference>
<feature type="domain" description="B box-type" evidence="3">
    <location>
        <begin position="68"/>
        <end position="109"/>
    </location>
</feature>
<dbReference type="PANTHER" id="PTHR25462:SF296">
    <property type="entry name" value="MEIOTIC P26, ISOFORM F"/>
    <property type="match status" value="1"/>
</dbReference>
<feature type="domain" description="B box-type" evidence="3">
    <location>
        <begin position="13"/>
        <end position="60"/>
    </location>
</feature>
<dbReference type="SUPFAM" id="SSF57845">
    <property type="entry name" value="B-box zinc-binding domain"/>
    <property type="match status" value="1"/>
</dbReference>
<evidence type="ECO:0000313" key="5">
    <source>
        <dbReference type="Proteomes" id="UP001186944"/>
    </source>
</evidence>
<dbReference type="InterPro" id="IPR047153">
    <property type="entry name" value="TRIM45/56/19-like"/>
</dbReference>
<keyword evidence="2" id="KW-0175">Coiled coil</keyword>
<dbReference type="PROSITE" id="PS50119">
    <property type="entry name" value="ZF_BBOX"/>
    <property type="match status" value="2"/>
</dbReference>
<evidence type="ECO:0000256" key="1">
    <source>
        <dbReference type="PROSITE-ProRule" id="PRU00024"/>
    </source>
</evidence>
<accession>A0AA88XWS7</accession>
<proteinExistence type="predicted"/>
<dbReference type="PANTHER" id="PTHR25462">
    <property type="entry name" value="BONUS, ISOFORM C-RELATED"/>
    <property type="match status" value="1"/>
</dbReference>
<feature type="coiled-coil region" evidence="2">
    <location>
        <begin position="113"/>
        <end position="144"/>
    </location>
</feature>
<keyword evidence="1" id="KW-0862">Zinc</keyword>
<sequence>MSLSKSANFEHEQTTIQCDHCGGIEDVKHYCLSCEETICPTCKAIHNKARATRDHQVVLREERHTKDQGSAFCNKHPDQKMSLQCDTCNVPVCTKCIVETHNGHKFSDISEMLQNFKREIKDSKKKMETRLKEVTALIQKGEQNWKDYEDTIKSIETNISHDAVSLRSLVDKMEQKRKDELNNIKLQDKTIWETAKSRLDEEKTRISASLVQHDKYLSSTTTTSMTELIEESKVLRGKRLDPIEILPLSYQTPSNTSVEGIGEIIKQSKVPTTVHSNKLKVGRPKVISSFNSTLKGSPSICYAEDGKVLKGTDESSDIHIVNSKGNIVHKRKNVLRNKCYHLAASIHGDILVIPSERNRVEILDKQNKLTRFFDVSPYQTQFITVTQKQEILVCLYREVNGRYDGRLMLCDGKGGNRRRIGSEDLYGEPIQAVALQDGGFCISDYDKERLVILNTDGKVRHTIQNPLGRKRFWPWGICTDEAGNILATDKFNECVYVIGKDISVKELMGKTEGMREPRCLCLDDDNNLWIAQGKGEIKVVKYLT</sequence>
<dbReference type="SUPFAM" id="SSF101898">
    <property type="entry name" value="NHL repeat"/>
    <property type="match status" value="1"/>
</dbReference>
<evidence type="ECO:0000313" key="4">
    <source>
        <dbReference type="EMBL" id="KAK3093916.1"/>
    </source>
</evidence>
<dbReference type="AlphaFoldDB" id="A0AA88XWS7"/>
<dbReference type="GO" id="GO:0008270">
    <property type="term" value="F:zinc ion binding"/>
    <property type="evidence" value="ECO:0007669"/>
    <property type="project" value="UniProtKB-KW"/>
</dbReference>
<dbReference type="Gene3D" id="2.40.10.500">
    <property type="match status" value="1"/>
</dbReference>
<keyword evidence="1" id="KW-0479">Metal-binding</keyword>
<gene>
    <name evidence="4" type="ORF">FSP39_021734</name>
</gene>
<keyword evidence="1" id="KW-0863">Zinc-finger</keyword>
<dbReference type="EMBL" id="VSWD01000009">
    <property type="protein sequence ID" value="KAK3093916.1"/>
    <property type="molecule type" value="Genomic_DNA"/>
</dbReference>
<dbReference type="InterPro" id="IPR011042">
    <property type="entry name" value="6-blade_b-propeller_TolB-like"/>
</dbReference>
<dbReference type="Pfam" id="PF00643">
    <property type="entry name" value="zf-B_box"/>
    <property type="match status" value="1"/>
</dbReference>
<evidence type="ECO:0000256" key="2">
    <source>
        <dbReference type="SAM" id="Coils"/>
    </source>
</evidence>
<comment type="caution">
    <text evidence="4">The sequence shown here is derived from an EMBL/GenBank/DDBJ whole genome shotgun (WGS) entry which is preliminary data.</text>
</comment>
<dbReference type="InterPro" id="IPR000315">
    <property type="entry name" value="Znf_B-box"/>
</dbReference>
<name>A0AA88XWS7_PINIB</name>
<reference evidence="4" key="1">
    <citation type="submission" date="2019-08" db="EMBL/GenBank/DDBJ databases">
        <title>The improved chromosome-level genome for the pearl oyster Pinctada fucata martensii using PacBio sequencing and Hi-C.</title>
        <authorList>
            <person name="Zheng Z."/>
        </authorList>
    </citation>
    <scope>NUCLEOTIDE SEQUENCE</scope>
    <source>
        <strain evidence="4">ZZ-2019</strain>
        <tissue evidence="4">Adductor muscle</tissue>
    </source>
</reference>